<keyword evidence="3" id="KW-1185">Reference proteome</keyword>
<organism evidence="2 3">
    <name type="scientific">Friedmanniomyces simplex</name>
    <dbReference type="NCBI Taxonomy" id="329884"/>
    <lineage>
        <taxon>Eukaryota</taxon>
        <taxon>Fungi</taxon>
        <taxon>Dikarya</taxon>
        <taxon>Ascomycota</taxon>
        <taxon>Pezizomycotina</taxon>
        <taxon>Dothideomycetes</taxon>
        <taxon>Dothideomycetidae</taxon>
        <taxon>Mycosphaerellales</taxon>
        <taxon>Teratosphaeriaceae</taxon>
        <taxon>Friedmanniomyces</taxon>
    </lineage>
</organism>
<comment type="caution">
    <text evidence="2">The sequence shown here is derived from an EMBL/GenBank/DDBJ whole genome shotgun (WGS) entry which is preliminary data.</text>
</comment>
<reference evidence="2 3" key="1">
    <citation type="submission" date="2017-03" db="EMBL/GenBank/DDBJ databases">
        <title>Genomes of endolithic fungi from Antarctica.</title>
        <authorList>
            <person name="Coleine C."/>
            <person name="Masonjones S."/>
            <person name="Stajich J.E."/>
        </authorList>
    </citation>
    <scope>NUCLEOTIDE SEQUENCE [LARGE SCALE GENOMIC DNA]</scope>
    <source>
        <strain evidence="2 3">CCFEE 5184</strain>
    </source>
</reference>
<proteinExistence type="predicted"/>
<name>A0A4U0VVB7_9PEZI</name>
<dbReference type="Proteomes" id="UP000309340">
    <property type="component" value="Unassembled WGS sequence"/>
</dbReference>
<dbReference type="AlphaFoldDB" id="A0A4U0VVB7"/>
<evidence type="ECO:0000313" key="3">
    <source>
        <dbReference type="Proteomes" id="UP000309340"/>
    </source>
</evidence>
<feature type="region of interest" description="Disordered" evidence="1">
    <location>
        <begin position="63"/>
        <end position="93"/>
    </location>
</feature>
<gene>
    <name evidence="2" type="ORF">B0A55_13154</name>
</gene>
<dbReference type="STRING" id="329884.A0A4U0VVB7"/>
<dbReference type="EMBL" id="NAJQ01001767">
    <property type="protein sequence ID" value="TKA53262.1"/>
    <property type="molecule type" value="Genomic_DNA"/>
</dbReference>
<dbReference type="OrthoDB" id="47494at2759"/>
<protein>
    <submittedName>
        <fullName evidence="2">Uncharacterized protein</fullName>
    </submittedName>
</protein>
<evidence type="ECO:0000313" key="2">
    <source>
        <dbReference type="EMBL" id="TKA53262.1"/>
    </source>
</evidence>
<feature type="compositionally biased region" description="Basic and acidic residues" evidence="1">
    <location>
        <begin position="80"/>
        <end position="93"/>
    </location>
</feature>
<evidence type="ECO:0000256" key="1">
    <source>
        <dbReference type="SAM" id="MobiDB-lite"/>
    </source>
</evidence>
<sequence>MFGRSNLLNALKDARQGEQTLQEVIAAYQDELVTRGSEEVKCSVENGRMLHDWEKVKQSPVFTNGFRPMKGHDTYGNSVKTEDKLDSAGDEKGAAETAAIQMEFQAQREGLAAH</sequence>
<accession>A0A4U0VVB7</accession>